<evidence type="ECO:0000313" key="3">
    <source>
        <dbReference type="EMBL" id="KAJ9705327.1"/>
    </source>
</evidence>
<dbReference type="EMBL" id="JARBHA010000003">
    <property type="protein sequence ID" value="KAJ9705327.1"/>
    <property type="molecule type" value="Genomic_DNA"/>
</dbReference>
<gene>
    <name evidence="3" type="ORF">PVL29_003388</name>
</gene>
<proteinExistence type="predicted"/>
<dbReference type="Proteomes" id="UP001168098">
    <property type="component" value="Unassembled WGS sequence"/>
</dbReference>
<dbReference type="AlphaFoldDB" id="A0AA39AE12"/>
<dbReference type="PANTHER" id="PTHR37610:SF97">
    <property type="entry name" value="RETROTRANSPOSON GAG DOMAIN-CONTAINING PROTEIN"/>
    <property type="match status" value="1"/>
</dbReference>
<protein>
    <recommendedName>
        <fullName evidence="2">Retrotransposon Copia-like N-terminal domain-containing protein</fullName>
    </recommendedName>
</protein>
<feature type="region of interest" description="Disordered" evidence="1">
    <location>
        <begin position="1"/>
        <end position="21"/>
    </location>
</feature>
<accession>A0AA39AE12</accession>
<organism evidence="3 4">
    <name type="scientific">Vitis rotundifolia</name>
    <name type="common">Muscadine grape</name>
    <dbReference type="NCBI Taxonomy" id="103349"/>
    <lineage>
        <taxon>Eukaryota</taxon>
        <taxon>Viridiplantae</taxon>
        <taxon>Streptophyta</taxon>
        <taxon>Embryophyta</taxon>
        <taxon>Tracheophyta</taxon>
        <taxon>Spermatophyta</taxon>
        <taxon>Magnoliopsida</taxon>
        <taxon>eudicotyledons</taxon>
        <taxon>Gunneridae</taxon>
        <taxon>Pentapetalae</taxon>
        <taxon>rosids</taxon>
        <taxon>Vitales</taxon>
        <taxon>Vitaceae</taxon>
        <taxon>Viteae</taxon>
        <taxon>Vitis</taxon>
    </lineage>
</organism>
<feature type="domain" description="Retrotransposon Copia-like N-terminal" evidence="2">
    <location>
        <begin position="31"/>
        <end position="74"/>
    </location>
</feature>
<comment type="caution">
    <text evidence="3">The sequence shown here is derived from an EMBL/GenBank/DDBJ whole genome shotgun (WGS) entry which is preliminary data.</text>
</comment>
<evidence type="ECO:0000313" key="4">
    <source>
        <dbReference type="Proteomes" id="UP001168098"/>
    </source>
</evidence>
<dbReference type="InterPro" id="IPR029472">
    <property type="entry name" value="Copia-like_N"/>
</dbReference>
<keyword evidence="4" id="KW-1185">Reference proteome</keyword>
<reference evidence="3 4" key="1">
    <citation type="journal article" date="2023" name="BMC Biotechnol.">
        <title>Vitis rotundifolia cv Carlos genome sequencing.</title>
        <authorList>
            <person name="Huff M."/>
            <person name="Hulse-Kemp A."/>
            <person name="Scheffler B."/>
            <person name="Youngblood R."/>
            <person name="Simpson S."/>
            <person name="Babiker E."/>
            <person name="Staton M."/>
        </authorList>
    </citation>
    <scope>NUCLEOTIDE SEQUENCE [LARGE SCALE GENOMIC DNA]</scope>
    <source>
        <tissue evidence="3">Leaf</tissue>
    </source>
</reference>
<dbReference type="PANTHER" id="PTHR37610">
    <property type="entry name" value="CCHC-TYPE DOMAIN-CONTAINING PROTEIN"/>
    <property type="match status" value="1"/>
</dbReference>
<name>A0AA39AE12_VITRO</name>
<sequence>MAQGNQSYAHVMVGSSNSSPIEDSSSLFYLHNGDHLELILISHHLFGSNYNTWSRAMMMVLMAKNKLGFIDGCIS</sequence>
<dbReference type="Pfam" id="PF14244">
    <property type="entry name" value="Retrotran_gag_3"/>
    <property type="match status" value="1"/>
</dbReference>
<evidence type="ECO:0000259" key="2">
    <source>
        <dbReference type="Pfam" id="PF14244"/>
    </source>
</evidence>
<evidence type="ECO:0000256" key="1">
    <source>
        <dbReference type="SAM" id="MobiDB-lite"/>
    </source>
</evidence>